<comment type="caution">
    <text evidence="2">The sequence shown here is derived from an EMBL/GenBank/DDBJ whole genome shotgun (WGS) entry which is preliminary data.</text>
</comment>
<accession>A0A7V8V6W1</accession>
<reference evidence="2 3" key="1">
    <citation type="submission" date="2020-05" db="EMBL/GenBank/DDBJ databases">
        <title>Bremerella alba sp. nov., a novel planctomycete isolated from the surface of the macroalga Fucus spiralis.</title>
        <authorList>
            <person name="Godinho O."/>
            <person name="Botelho R."/>
            <person name="Albuquerque L."/>
            <person name="Wiegand S."/>
            <person name="Da Costa M.S."/>
            <person name="Lobo-Da-Cunha A."/>
            <person name="Jogler C."/>
            <person name="Lage O.M."/>
        </authorList>
    </citation>
    <scope>NUCLEOTIDE SEQUENCE [LARGE SCALE GENOMIC DNA]</scope>
    <source>
        <strain evidence="2 3">FF15</strain>
    </source>
</reference>
<organism evidence="2 3">
    <name type="scientific">Bremerella alba</name>
    <dbReference type="NCBI Taxonomy" id="980252"/>
    <lineage>
        <taxon>Bacteria</taxon>
        <taxon>Pseudomonadati</taxon>
        <taxon>Planctomycetota</taxon>
        <taxon>Planctomycetia</taxon>
        <taxon>Pirellulales</taxon>
        <taxon>Pirellulaceae</taxon>
        <taxon>Bremerella</taxon>
    </lineage>
</organism>
<sequence length="155" mass="16963">MTKLFSIGILIACIAPLTGCFSADSPLQGTWQGTIQVSGPVNHASVAPQVINDSDTSQELPHTDVAQLTMQFVGENQLQIQTEPIDAQSILPPENKQLTYEITEALPDQIRLKVQDTEGERSLQLRFSDSVTMTISETGADVRLLPVKMTRVDEL</sequence>
<dbReference type="Proteomes" id="UP000551616">
    <property type="component" value="Unassembled WGS sequence"/>
</dbReference>
<feature type="chain" id="PRO_5030970661" description="Lipoprotein" evidence="1">
    <location>
        <begin position="23"/>
        <end position="155"/>
    </location>
</feature>
<dbReference type="RefSeq" id="WP_207397256.1">
    <property type="nucleotide sequence ID" value="NZ_JABRWO010000008.1"/>
</dbReference>
<name>A0A7V8V6W1_9BACT</name>
<proteinExistence type="predicted"/>
<protein>
    <recommendedName>
        <fullName evidence="4">Lipoprotein</fullName>
    </recommendedName>
</protein>
<keyword evidence="3" id="KW-1185">Reference proteome</keyword>
<evidence type="ECO:0000313" key="3">
    <source>
        <dbReference type="Proteomes" id="UP000551616"/>
    </source>
</evidence>
<gene>
    <name evidence="2" type="ORF">HOV93_30120</name>
</gene>
<dbReference type="EMBL" id="JABRWO010000008">
    <property type="protein sequence ID" value="MBA2115826.1"/>
    <property type="molecule type" value="Genomic_DNA"/>
</dbReference>
<evidence type="ECO:0008006" key="4">
    <source>
        <dbReference type="Google" id="ProtNLM"/>
    </source>
</evidence>
<dbReference type="AlphaFoldDB" id="A0A7V8V6W1"/>
<evidence type="ECO:0000256" key="1">
    <source>
        <dbReference type="SAM" id="SignalP"/>
    </source>
</evidence>
<feature type="signal peptide" evidence="1">
    <location>
        <begin position="1"/>
        <end position="22"/>
    </location>
</feature>
<evidence type="ECO:0000313" key="2">
    <source>
        <dbReference type="EMBL" id="MBA2115826.1"/>
    </source>
</evidence>
<keyword evidence="1" id="KW-0732">Signal</keyword>